<evidence type="ECO:0000256" key="1">
    <source>
        <dbReference type="ARBA" id="ARBA00004141"/>
    </source>
</evidence>
<dbReference type="PANTHER" id="PTHR45649:SF6">
    <property type="entry name" value="GABA-SPECIFIC PERMEASE"/>
    <property type="match status" value="1"/>
</dbReference>
<dbReference type="GO" id="GO:0022857">
    <property type="term" value="F:transmembrane transporter activity"/>
    <property type="evidence" value="ECO:0007669"/>
    <property type="project" value="InterPro"/>
</dbReference>
<feature type="transmembrane region" description="Helical" evidence="6">
    <location>
        <begin position="365"/>
        <end position="388"/>
    </location>
</feature>
<dbReference type="STRING" id="5486.A0A367Y4P5"/>
<keyword evidence="3 6" id="KW-0812">Transmembrane</keyword>
<dbReference type="EMBL" id="QLNQ01000026">
    <property type="protein sequence ID" value="RCK60599.1"/>
    <property type="molecule type" value="Genomic_DNA"/>
</dbReference>
<evidence type="ECO:0000256" key="6">
    <source>
        <dbReference type="SAM" id="Phobius"/>
    </source>
</evidence>
<gene>
    <name evidence="7" type="primary">UGA4_7</name>
    <name evidence="7" type="ORF">Cantr_08225</name>
</gene>
<evidence type="ECO:0000313" key="7">
    <source>
        <dbReference type="EMBL" id="RCK60599.1"/>
    </source>
</evidence>
<name>A0A367Y4P5_9ASCO</name>
<feature type="transmembrane region" description="Helical" evidence="6">
    <location>
        <begin position="478"/>
        <end position="502"/>
    </location>
</feature>
<dbReference type="GO" id="GO:0016020">
    <property type="term" value="C:membrane"/>
    <property type="evidence" value="ECO:0007669"/>
    <property type="project" value="UniProtKB-SubCell"/>
</dbReference>
<evidence type="ECO:0000256" key="3">
    <source>
        <dbReference type="ARBA" id="ARBA00022692"/>
    </source>
</evidence>
<comment type="subcellular location">
    <subcellularLocation>
        <location evidence="1">Membrane</location>
        <topology evidence="1">Multi-pass membrane protein</topology>
    </subcellularLocation>
</comment>
<accession>A0A367Y4P5</accession>
<dbReference type="Proteomes" id="UP000253472">
    <property type="component" value="Unassembled WGS sequence"/>
</dbReference>
<dbReference type="Pfam" id="PF13520">
    <property type="entry name" value="AA_permease_2"/>
    <property type="match status" value="1"/>
</dbReference>
<evidence type="ECO:0000256" key="5">
    <source>
        <dbReference type="ARBA" id="ARBA00023136"/>
    </source>
</evidence>
<comment type="caution">
    <text evidence="7">The sequence shown here is derived from an EMBL/GenBank/DDBJ whole genome shotgun (WGS) entry which is preliminary data.</text>
</comment>
<keyword evidence="4 6" id="KW-1133">Transmembrane helix</keyword>
<dbReference type="InterPro" id="IPR002293">
    <property type="entry name" value="AA/rel_permease1"/>
</dbReference>
<sequence>MWFDNNNNNKGYTSIEMLNLRSVLSQEELVEQVMSHKEYYNNTQNVESRTIDPNIGGTDDDLLGQLGYKQELKRHFSTFQCFGVAFSIMGLLPSIASIFSQGIIAGPAGFLWGWVISSLLILTLGISMSISGSSMSTSGGLYYWTNYYSPPRFKTVISYLIGNTNSIALIGGFCSVVYGFAIQVYSIVVIARDGDFEITQPKIYGVFVAAVIGQVAITCLSSKNCAHLQTVSVVANVFIIIVYIIAMLVGARGRYKPGSYVFGEFDNLSDWPIGWTQVSAGWLPAIWTIGAFDSVIHQSEEVHNAGRVIPIGILGSITACGSLGTVIIIVTLFCIQTDDIEGHILGSKYGQPIAQIIFDVLGKRWALFFMTFMLICQFLMASSILTAISRQIWAFSRDNGLPFSFWVKRVNKRLYTPINAVIFGGVGACIMGLLVLIGEVAANALFSLYIAGNYLAWTTPTFLRLVFGRKKFVPGKFYLGKVFSPMIEWLSVFFGVYTIIMVNFPASPHVDKNTMNYTCVITPAVIILSYIYYMVYLRKHYHGPCKTVDVEDQVEVLEGVDSESDGVVRQLETVGKSEKS</sequence>
<evidence type="ECO:0000256" key="2">
    <source>
        <dbReference type="ARBA" id="ARBA00022448"/>
    </source>
</evidence>
<organism evidence="7 8">
    <name type="scientific">Candida viswanathii</name>
    <dbReference type="NCBI Taxonomy" id="5486"/>
    <lineage>
        <taxon>Eukaryota</taxon>
        <taxon>Fungi</taxon>
        <taxon>Dikarya</taxon>
        <taxon>Ascomycota</taxon>
        <taxon>Saccharomycotina</taxon>
        <taxon>Pichiomycetes</taxon>
        <taxon>Debaryomycetaceae</taxon>
        <taxon>Candida/Lodderomyces clade</taxon>
        <taxon>Candida</taxon>
    </lineage>
</organism>
<feature type="transmembrane region" description="Helical" evidence="6">
    <location>
        <begin position="273"/>
        <end position="296"/>
    </location>
</feature>
<dbReference type="PANTHER" id="PTHR45649">
    <property type="entry name" value="AMINO-ACID PERMEASE BAT1"/>
    <property type="match status" value="1"/>
</dbReference>
<dbReference type="OrthoDB" id="4476201at2759"/>
<feature type="transmembrane region" description="Helical" evidence="6">
    <location>
        <begin position="111"/>
        <end position="130"/>
    </location>
</feature>
<dbReference type="Gene3D" id="1.20.1740.10">
    <property type="entry name" value="Amino acid/polyamine transporter I"/>
    <property type="match status" value="1"/>
</dbReference>
<feature type="transmembrane region" description="Helical" evidence="6">
    <location>
        <begin position="308"/>
        <end position="333"/>
    </location>
</feature>
<dbReference type="AlphaFoldDB" id="A0A367Y4P5"/>
<feature type="transmembrane region" description="Helical" evidence="6">
    <location>
        <begin position="514"/>
        <end position="533"/>
    </location>
</feature>
<feature type="transmembrane region" description="Helical" evidence="6">
    <location>
        <begin position="79"/>
        <end position="99"/>
    </location>
</feature>
<evidence type="ECO:0000256" key="4">
    <source>
        <dbReference type="ARBA" id="ARBA00022989"/>
    </source>
</evidence>
<dbReference type="PIRSF" id="PIRSF006060">
    <property type="entry name" value="AA_transporter"/>
    <property type="match status" value="1"/>
</dbReference>
<keyword evidence="8" id="KW-1185">Reference proteome</keyword>
<evidence type="ECO:0000313" key="8">
    <source>
        <dbReference type="Proteomes" id="UP000253472"/>
    </source>
</evidence>
<reference evidence="7 8" key="1">
    <citation type="submission" date="2018-06" db="EMBL/GenBank/DDBJ databases">
        <title>Whole genome sequencing of Candida tropicalis (genome annotated by CSBL at Korea University).</title>
        <authorList>
            <person name="Ahn J."/>
        </authorList>
    </citation>
    <scope>NUCLEOTIDE SEQUENCE [LARGE SCALE GENOMIC DNA]</scope>
    <source>
        <strain evidence="7 8">ATCC 20962</strain>
    </source>
</reference>
<feature type="transmembrane region" description="Helical" evidence="6">
    <location>
        <begin position="418"/>
        <end position="438"/>
    </location>
</feature>
<proteinExistence type="predicted"/>
<feature type="transmembrane region" description="Helical" evidence="6">
    <location>
        <begin position="167"/>
        <end position="191"/>
    </location>
</feature>
<feature type="transmembrane region" description="Helical" evidence="6">
    <location>
        <begin position="444"/>
        <end position="466"/>
    </location>
</feature>
<keyword evidence="2" id="KW-0813">Transport</keyword>
<feature type="transmembrane region" description="Helical" evidence="6">
    <location>
        <begin position="233"/>
        <end position="253"/>
    </location>
</feature>
<keyword evidence="5 6" id="KW-0472">Membrane</keyword>
<protein>
    <submittedName>
        <fullName evidence="7">GABA-specific permease</fullName>
    </submittedName>
</protein>
<feature type="transmembrane region" description="Helical" evidence="6">
    <location>
        <begin position="203"/>
        <end position="221"/>
    </location>
</feature>